<dbReference type="PANTHER" id="PTHR44013">
    <property type="entry name" value="ZINC-TYPE ALCOHOL DEHYDROGENASE-LIKE PROTEIN C16A3.02C"/>
    <property type="match status" value="1"/>
</dbReference>
<dbReference type="Proteomes" id="UP000537775">
    <property type="component" value="Unassembled WGS sequence"/>
</dbReference>
<dbReference type="Pfam" id="PF08240">
    <property type="entry name" value="ADH_N"/>
    <property type="match status" value="1"/>
</dbReference>
<dbReference type="InterPro" id="IPR013154">
    <property type="entry name" value="ADH-like_N"/>
</dbReference>
<name>A0A7X0KUJ7_9MICO</name>
<reference evidence="2 3" key="1">
    <citation type="submission" date="2020-08" db="EMBL/GenBank/DDBJ databases">
        <title>Sequencing the genomes of 1000 actinobacteria strains.</title>
        <authorList>
            <person name="Klenk H.-P."/>
        </authorList>
    </citation>
    <scope>NUCLEOTIDE SEQUENCE [LARGE SCALE GENOMIC DNA]</scope>
    <source>
        <strain evidence="2 3">DSM 12511</strain>
    </source>
</reference>
<dbReference type="CDD" id="cd08267">
    <property type="entry name" value="MDR1"/>
    <property type="match status" value="1"/>
</dbReference>
<proteinExistence type="predicted"/>
<accession>A0A7X0KUJ7</accession>
<organism evidence="2 3">
    <name type="scientific">Microbacterium thalassium</name>
    <dbReference type="NCBI Taxonomy" id="362649"/>
    <lineage>
        <taxon>Bacteria</taxon>
        <taxon>Bacillati</taxon>
        <taxon>Actinomycetota</taxon>
        <taxon>Actinomycetes</taxon>
        <taxon>Micrococcales</taxon>
        <taxon>Microbacteriaceae</taxon>
        <taxon>Microbacterium</taxon>
    </lineage>
</organism>
<dbReference type="InterPro" id="IPR036291">
    <property type="entry name" value="NAD(P)-bd_dom_sf"/>
</dbReference>
<dbReference type="Gene3D" id="3.90.180.10">
    <property type="entry name" value="Medium-chain alcohol dehydrogenases, catalytic domain"/>
    <property type="match status" value="1"/>
</dbReference>
<dbReference type="SUPFAM" id="SSF51735">
    <property type="entry name" value="NAD(P)-binding Rossmann-fold domains"/>
    <property type="match status" value="1"/>
</dbReference>
<sequence length="345" mass="35432">MTATTTTTDQTVSTSARTMRAVAQDSYGDADVLAVQTLPIPEPAAGQVLLRVRAAGVDRGVWHLMTGKPALVRVLGFGFRRPSQPVRGIDVAGTVVAVGEGVDRFAPGDEVFGFTNGSYAEYAVADADKLAAAPAGLSPAESAVLAVSGVTALHAVEEIADVRAGERVLVLGGSGGVGSYVVQLAASRGAHVTAVAGAAKADFVRGLGAERVVDYRTEDITASGEIFDVIIDIGGSTPVRRMRRILAPEGTLAIVGGEGGDWLTGGMGRQIGASLLSMFTKQKLAFFISPEDQASLARLAEHVEAGRVRPAVTRTYALAEAPQAIADLVAGRIAGKAAIEIEAAS</sequence>
<dbReference type="SUPFAM" id="SSF50129">
    <property type="entry name" value="GroES-like"/>
    <property type="match status" value="1"/>
</dbReference>
<dbReference type="Pfam" id="PF13602">
    <property type="entry name" value="ADH_zinc_N_2"/>
    <property type="match status" value="1"/>
</dbReference>
<feature type="domain" description="Enoyl reductase (ER)" evidence="1">
    <location>
        <begin position="28"/>
        <end position="339"/>
    </location>
</feature>
<gene>
    <name evidence="2" type="ORF">HD594_001501</name>
</gene>
<evidence type="ECO:0000259" key="1">
    <source>
        <dbReference type="SMART" id="SM00829"/>
    </source>
</evidence>
<dbReference type="EMBL" id="JACHML010000001">
    <property type="protein sequence ID" value="MBB6391188.1"/>
    <property type="molecule type" value="Genomic_DNA"/>
</dbReference>
<dbReference type="RefSeq" id="WP_246413919.1">
    <property type="nucleotide sequence ID" value="NZ_BAAAJR010000010.1"/>
</dbReference>
<evidence type="ECO:0000313" key="3">
    <source>
        <dbReference type="Proteomes" id="UP000537775"/>
    </source>
</evidence>
<dbReference type="AlphaFoldDB" id="A0A7X0KUJ7"/>
<dbReference type="SMART" id="SM00829">
    <property type="entry name" value="PKS_ER"/>
    <property type="match status" value="1"/>
</dbReference>
<dbReference type="InterPro" id="IPR052733">
    <property type="entry name" value="Chloroplast_QOR"/>
</dbReference>
<evidence type="ECO:0000313" key="2">
    <source>
        <dbReference type="EMBL" id="MBB6391188.1"/>
    </source>
</evidence>
<dbReference type="Gene3D" id="3.40.50.720">
    <property type="entry name" value="NAD(P)-binding Rossmann-like Domain"/>
    <property type="match status" value="1"/>
</dbReference>
<keyword evidence="3" id="KW-1185">Reference proteome</keyword>
<comment type="caution">
    <text evidence="2">The sequence shown here is derived from an EMBL/GenBank/DDBJ whole genome shotgun (WGS) entry which is preliminary data.</text>
</comment>
<protein>
    <submittedName>
        <fullName evidence="2">NADPH:quinone reductase-like Zn-dependent oxidoreductase</fullName>
    </submittedName>
</protein>
<dbReference type="GO" id="GO:0016491">
    <property type="term" value="F:oxidoreductase activity"/>
    <property type="evidence" value="ECO:0007669"/>
    <property type="project" value="InterPro"/>
</dbReference>
<dbReference type="PANTHER" id="PTHR44013:SF1">
    <property type="entry name" value="ZINC-TYPE ALCOHOL DEHYDROGENASE-LIKE PROTEIN C16A3.02C"/>
    <property type="match status" value="1"/>
</dbReference>
<dbReference type="InterPro" id="IPR020843">
    <property type="entry name" value="ER"/>
</dbReference>
<dbReference type="InterPro" id="IPR011032">
    <property type="entry name" value="GroES-like_sf"/>
</dbReference>